<evidence type="ECO:0000259" key="1">
    <source>
        <dbReference type="PROSITE" id="PS50090"/>
    </source>
</evidence>
<dbReference type="AlphaFoldDB" id="A0AAV1DL07"/>
<dbReference type="InterPro" id="IPR001005">
    <property type="entry name" value="SANT/Myb"/>
</dbReference>
<organism evidence="2 3">
    <name type="scientific">Oldenlandia corymbosa var. corymbosa</name>
    <dbReference type="NCBI Taxonomy" id="529605"/>
    <lineage>
        <taxon>Eukaryota</taxon>
        <taxon>Viridiplantae</taxon>
        <taxon>Streptophyta</taxon>
        <taxon>Embryophyta</taxon>
        <taxon>Tracheophyta</taxon>
        <taxon>Spermatophyta</taxon>
        <taxon>Magnoliopsida</taxon>
        <taxon>eudicotyledons</taxon>
        <taxon>Gunneridae</taxon>
        <taxon>Pentapetalae</taxon>
        <taxon>asterids</taxon>
        <taxon>lamiids</taxon>
        <taxon>Gentianales</taxon>
        <taxon>Rubiaceae</taxon>
        <taxon>Rubioideae</taxon>
        <taxon>Spermacoceae</taxon>
        <taxon>Hedyotis-Oldenlandia complex</taxon>
        <taxon>Oldenlandia</taxon>
    </lineage>
</organism>
<keyword evidence="3" id="KW-1185">Reference proteome</keyword>
<evidence type="ECO:0000313" key="2">
    <source>
        <dbReference type="EMBL" id="CAI9107721.1"/>
    </source>
</evidence>
<dbReference type="SMART" id="SM00595">
    <property type="entry name" value="MADF"/>
    <property type="match status" value="1"/>
</dbReference>
<dbReference type="PROSITE" id="PS50090">
    <property type="entry name" value="MYB_LIKE"/>
    <property type="match status" value="1"/>
</dbReference>
<reference evidence="2" key="1">
    <citation type="submission" date="2023-03" db="EMBL/GenBank/DDBJ databases">
        <authorList>
            <person name="Julca I."/>
        </authorList>
    </citation>
    <scope>NUCLEOTIDE SEQUENCE</scope>
</reference>
<protein>
    <submittedName>
        <fullName evidence="2">OLC1v1007154C1</fullName>
    </submittedName>
</protein>
<evidence type="ECO:0000313" key="3">
    <source>
        <dbReference type="Proteomes" id="UP001161247"/>
    </source>
</evidence>
<sequence>MSTVIAAISPSAAPDTTAIEVVEKPVRKFPPPCWTQEETLALIDAYRERWYALRRGYLRTADWDAVAAAVTSRCPDASPAKTSAQCRHKMEKLRQRYRAEKQRSLTYPVGRFFSSWFFFEYMDAMENGTTVSAAGSNQESENLDVSGNESRLKTFVDQNVVKLKLNSKKWSKLPNGISPNFGLGHGFRANQSSKNVEVKVNTDFVPKALNGYNGFLDPISDKGDEGLGFRVKSLDEGLVGAPVFKFKNFGNAFANSRSGFDASNEFTKKSLGDDSSMPPRIRLKRKGRIDGTLSGNVSYGVVNNDHDNSKNRLWVPVGTRETYGGNLESDLWGVNGFRSSSTMGFEKRVTGCDPLSEGNRWRSAIDEMVSAIKMLAEGFMKMENMKMEMAREIEKNRREMEVKRNEMILESQRQIVDALAKGLFEMKNKKLKKNTAVSETQ</sequence>
<accession>A0AAV1DL07</accession>
<gene>
    <name evidence="2" type="ORF">OLC1_LOCUS15965</name>
</gene>
<dbReference type="InterPro" id="IPR044822">
    <property type="entry name" value="Myb_DNA-bind_4"/>
</dbReference>
<dbReference type="Pfam" id="PF13837">
    <property type="entry name" value="Myb_DNA-bind_4"/>
    <property type="match status" value="1"/>
</dbReference>
<dbReference type="FunFam" id="1.10.10.60:FF:000152">
    <property type="entry name" value="Trihelix transcription factor ASIL2"/>
    <property type="match status" value="1"/>
</dbReference>
<dbReference type="PANTHER" id="PTHR31307">
    <property type="entry name" value="TRIHELIX TRANSCRIPTION FACTOR ASIL2"/>
    <property type="match status" value="1"/>
</dbReference>
<dbReference type="EMBL" id="OX459122">
    <property type="protein sequence ID" value="CAI9107721.1"/>
    <property type="molecule type" value="Genomic_DNA"/>
</dbReference>
<feature type="domain" description="Myb-like" evidence="1">
    <location>
        <begin position="34"/>
        <end position="94"/>
    </location>
</feature>
<proteinExistence type="predicted"/>
<dbReference type="InterPro" id="IPR044823">
    <property type="entry name" value="ASIL1/2-like"/>
</dbReference>
<dbReference type="PANTHER" id="PTHR31307:SF43">
    <property type="entry name" value="TRIHELIX TRANSCRIPTION FACTOR ASIL2-LIKE"/>
    <property type="match status" value="1"/>
</dbReference>
<dbReference type="Proteomes" id="UP001161247">
    <property type="component" value="Chromosome 5"/>
</dbReference>
<dbReference type="Gene3D" id="1.10.10.60">
    <property type="entry name" value="Homeodomain-like"/>
    <property type="match status" value="1"/>
</dbReference>
<name>A0AAV1DL07_OLDCO</name>